<keyword evidence="2" id="KW-1185">Reference proteome</keyword>
<name>A0A9N9CP69_FUNMO</name>
<organism evidence="1 2">
    <name type="scientific">Funneliformis mosseae</name>
    <name type="common">Endomycorrhizal fungus</name>
    <name type="synonym">Glomus mosseae</name>
    <dbReference type="NCBI Taxonomy" id="27381"/>
    <lineage>
        <taxon>Eukaryota</taxon>
        <taxon>Fungi</taxon>
        <taxon>Fungi incertae sedis</taxon>
        <taxon>Mucoromycota</taxon>
        <taxon>Glomeromycotina</taxon>
        <taxon>Glomeromycetes</taxon>
        <taxon>Glomerales</taxon>
        <taxon>Glomeraceae</taxon>
        <taxon>Funneliformis</taxon>
    </lineage>
</organism>
<gene>
    <name evidence="1" type="ORF">FMOSSE_LOCUS9311</name>
</gene>
<comment type="caution">
    <text evidence="1">The sequence shown here is derived from an EMBL/GenBank/DDBJ whole genome shotgun (WGS) entry which is preliminary data.</text>
</comment>
<proteinExistence type="predicted"/>
<reference evidence="1" key="1">
    <citation type="submission" date="2021-06" db="EMBL/GenBank/DDBJ databases">
        <authorList>
            <person name="Kallberg Y."/>
            <person name="Tangrot J."/>
            <person name="Rosling A."/>
        </authorList>
    </citation>
    <scope>NUCLEOTIDE SEQUENCE</scope>
    <source>
        <strain evidence="1">87-6 pot B 2015</strain>
    </source>
</reference>
<dbReference type="AlphaFoldDB" id="A0A9N9CP69"/>
<sequence length="183" mass="21797">MKVVPEVRNTILRFMTSKEGRNHKTPYSELSKKTGYRSKQIYHLWNDKLNPSLYHEPLSDEEKVYINKWVEENKSESGKIYWANCQEDMKRDFQRLHSRNKIKNAWYAEQKRRPDEDVENGTDPTTQVAISTFHNDIRNFTQTDPTKVLTSTISHYYYQPIPIESNFQPNPPEPPKFIMNPIF</sequence>
<dbReference type="EMBL" id="CAJVPP010002682">
    <property type="protein sequence ID" value="CAG8608112.1"/>
    <property type="molecule type" value="Genomic_DNA"/>
</dbReference>
<evidence type="ECO:0000313" key="2">
    <source>
        <dbReference type="Proteomes" id="UP000789375"/>
    </source>
</evidence>
<dbReference type="Proteomes" id="UP000789375">
    <property type="component" value="Unassembled WGS sequence"/>
</dbReference>
<protein>
    <submittedName>
        <fullName evidence="1">9612_t:CDS:1</fullName>
    </submittedName>
</protein>
<accession>A0A9N9CP69</accession>
<evidence type="ECO:0000313" key="1">
    <source>
        <dbReference type="EMBL" id="CAG8608112.1"/>
    </source>
</evidence>